<dbReference type="Proteomes" id="UP000430670">
    <property type="component" value="Unassembled WGS sequence"/>
</dbReference>
<dbReference type="EMBL" id="WNKU01000008">
    <property type="protein sequence ID" value="MTV49102.1"/>
    <property type="molecule type" value="Genomic_DNA"/>
</dbReference>
<evidence type="ECO:0000313" key="2">
    <source>
        <dbReference type="Proteomes" id="UP000430670"/>
    </source>
</evidence>
<dbReference type="OrthoDB" id="9802573at2"/>
<name>A0A6I3SK69_HELMO</name>
<keyword evidence="2" id="KW-1185">Reference proteome</keyword>
<proteinExistence type="predicted"/>
<gene>
    <name evidence="1" type="ORF">GJ688_08930</name>
</gene>
<dbReference type="AlphaFoldDB" id="A0A6I3SK69"/>
<reference evidence="1 2" key="1">
    <citation type="submission" date="2019-11" db="EMBL/GenBank/DDBJ databases">
        <title>Whole-genome sequence of a the green, strictly anaerobic photosynthetic bacterium Heliobacillus mobilis DSM 6151.</title>
        <authorList>
            <person name="Kyndt J.A."/>
            <person name="Meyer T.E."/>
        </authorList>
    </citation>
    <scope>NUCLEOTIDE SEQUENCE [LARGE SCALE GENOMIC DNA]</scope>
    <source>
        <strain evidence="1 2">DSM 6151</strain>
    </source>
</reference>
<accession>A0A6I3SK69</accession>
<sequence>MSANNDLAVSTSPAETDEIKQAMLDALEDNRLTCSQARAIAEQFSVPYHLVGRLANELKIKIRHCELGCF</sequence>
<dbReference type="RefSeq" id="WP_155476205.1">
    <property type="nucleotide sequence ID" value="NZ_WNKU01000008.1"/>
</dbReference>
<evidence type="ECO:0000313" key="1">
    <source>
        <dbReference type="EMBL" id="MTV49102.1"/>
    </source>
</evidence>
<protein>
    <submittedName>
        <fullName evidence="1">Uncharacterized protein</fullName>
    </submittedName>
</protein>
<organism evidence="1 2">
    <name type="scientific">Heliobacterium mobile</name>
    <name type="common">Heliobacillus mobilis</name>
    <dbReference type="NCBI Taxonomy" id="28064"/>
    <lineage>
        <taxon>Bacteria</taxon>
        <taxon>Bacillati</taxon>
        <taxon>Bacillota</taxon>
        <taxon>Clostridia</taxon>
        <taxon>Eubacteriales</taxon>
        <taxon>Heliobacteriaceae</taxon>
        <taxon>Heliobacterium</taxon>
    </lineage>
</organism>
<comment type="caution">
    <text evidence="1">The sequence shown here is derived from an EMBL/GenBank/DDBJ whole genome shotgun (WGS) entry which is preliminary data.</text>
</comment>